<feature type="domain" description="Ancillary SecYEG translocon subunit/Cell division coordinator CpoB TPR" evidence="3">
    <location>
        <begin position="43"/>
        <end position="206"/>
    </location>
</feature>
<dbReference type="InterPro" id="IPR018704">
    <property type="entry name" value="SecYEG/CpoB_TPR"/>
</dbReference>
<evidence type="ECO:0000313" key="4">
    <source>
        <dbReference type="EMBL" id="GAA5052560.1"/>
    </source>
</evidence>
<protein>
    <recommendedName>
        <fullName evidence="3">Ancillary SecYEG translocon subunit/Cell division coordinator CpoB TPR domain-containing protein</fullName>
    </recommendedName>
</protein>
<feature type="transmembrane region" description="Helical" evidence="2">
    <location>
        <begin position="47"/>
        <end position="68"/>
    </location>
</feature>
<gene>
    <name evidence="4" type="ORF">GCM10023208_13520</name>
</gene>
<dbReference type="RefSeq" id="WP_346032344.1">
    <property type="nucleotide sequence ID" value="NZ_BAABHV010000009.1"/>
</dbReference>
<proteinExistence type="predicted"/>
<evidence type="ECO:0000313" key="5">
    <source>
        <dbReference type="Proteomes" id="UP001500518"/>
    </source>
</evidence>
<keyword evidence="2" id="KW-0812">Transmembrane</keyword>
<sequence>MAKEPTNPNVPARSKSRERADAEQDMLMREVDEAVRQDEVGDFAKKYGWPLGIAFVLAMAAFAGFLWWQGSQEGNLEEQSDQLIVAIDELEAGNIDIADEELALLAQGEGGTAAMAKMLRAGIAVERGDAEAGAALFNEIANDGDLPAELRDVATIRSVTARFDELDPQEVIDRVGPLAVADNPYYGSAGELVAHAYLAQEKNDEAGALLVDIAASDDVPGSIRERARRLAGLLGFDAIEDVDATLAEMTGQDLEEPAVELVE</sequence>
<keyword evidence="2" id="KW-1133">Transmembrane helix</keyword>
<evidence type="ECO:0000259" key="3">
    <source>
        <dbReference type="Pfam" id="PF09976"/>
    </source>
</evidence>
<accession>A0ABP9K9A9</accession>
<comment type="caution">
    <text evidence="4">The sequence shown here is derived from an EMBL/GenBank/DDBJ whole genome shotgun (WGS) entry which is preliminary data.</text>
</comment>
<keyword evidence="2" id="KW-0472">Membrane</keyword>
<reference evidence="5" key="1">
    <citation type="journal article" date="2019" name="Int. J. Syst. Evol. Microbiol.">
        <title>The Global Catalogue of Microorganisms (GCM) 10K type strain sequencing project: providing services to taxonomists for standard genome sequencing and annotation.</title>
        <authorList>
            <consortium name="The Broad Institute Genomics Platform"/>
            <consortium name="The Broad Institute Genome Sequencing Center for Infectious Disease"/>
            <person name="Wu L."/>
            <person name="Ma J."/>
        </authorList>
    </citation>
    <scope>NUCLEOTIDE SEQUENCE [LARGE SCALE GENOMIC DNA]</scope>
    <source>
        <strain evidence="5">JCM 18014</strain>
    </source>
</reference>
<keyword evidence="5" id="KW-1185">Reference proteome</keyword>
<feature type="region of interest" description="Disordered" evidence="1">
    <location>
        <begin position="1"/>
        <end position="23"/>
    </location>
</feature>
<dbReference type="EMBL" id="BAABHV010000009">
    <property type="protein sequence ID" value="GAA5052560.1"/>
    <property type="molecule type" value="Genomic_DNA"/>
</dbReference>
<dbReference type="Proteomes" id="UP001500518">
    <property type="component" value="Unassembled WGS sequence"/>
</dbReference>
<organism evidence="4 5">
    <name type="scientific">Erythrobacter westpacificensis</name>
    <dbReference type="NCBI Taxonomy" id="1055231"/>
    <lineage>
        <taxon>Bacteria</taxon>
        <taxon>Pseudomonadati</taxon>
        <taxon>Pseudomonadota</taxon>
        <taxon>Alphaproteobacteria</taxon>
        <taxon>Sphingomonadales</taxon>
        <taxon>Erythrobacteraceae</taxon>
        <taxon>Erythrobacter/Porphyrobacter group</taxon>
        <taxon>Erythrobacter</taxon>
    </lineage>
</organism>
<evidence type="ECO:0000256" key="2">
    <source>
        <dbReference type="SAM" id="Phobius"/>
    </source>
</evidence>
<dbReference type="Pfam" id="PF09976">
    <property type="entry name" value="TPR_21"/>
    <property type="match status" value="1"/>
</dbReference>
<name>A0ABP9K9A9_9SPHN</name>
<evidence type="ECO:0000256" key="1">
    <source>
        <dbReference type="SAM" id="MobiDB-lite"/>
    </source>
</evidence>